<dbReference type="OrthoDB" id="8967463at2"/>
<protein>
    <submittedName>
        <fullName evidence="3">NAD-dependent epimerase/dehydratase family protein</fullName>
    </submittedName>
</protein>
<comment type="caution">
    <text evidence="3">The sequence shown here is derived from an EMBL/GenBank/DDBJ whole genome shotgun (WGS) entry which is preliminary data.</text>
</comment>
<dbReference type="PANTHER" id="PTHR43000">
    <property type="entry name" value="DTDP-D-GLUCOSE 4,6-DEHYDRATASE-RELATED"/>
    <property type="match status" value="1"/>
</dbReference>
<dbReference type="AlphaFoldDB" id="A0A368MXM4"/>
<evidence type="ECO:0000256" key="1">
    <source>
        <dbReference type="ARBA" id="ARBA00007637"/>
    </source>
</evidence>
<organism evidence="3 4">
    <name type="scientific">Chryseobacterium lacus</name>
    <dbReference type="NCBI Taxonomy" id="2058346"/>
    <lineage>
        <taxon>Bacteria</taxon>
        <taxon>Pseudomonadati</taxon>
        <taxon>Bacteroidota</taxon>
        <taxon>Flavobacteriia</taxon>
        <taxon>Flavobacteriales</taxon>
        <taxon>Weeksellaceae</taxon>
        <taxon>Chryseobacterium group</taxon>
        <taxon>Chryseobacterium</taxon>
    </lineage>
</organism>
<reference evidence="3 4" key="1">
    <citation type="submission" date="2018-07" db="EMBL/GenBank/DDBJ databases">
        <title>Chryseobacterium lacus sp. nov., isolated from lake water.</title>
        <authorList>
            <person name="Li C.-M."/>
        </authorList>
    </citation>
    <scope>NUCLEOTIDE SEQUENCE [LARGE SCALE GENOMIC DNA]</scope>
    <source>
        <strain evidence="3 4">YLOS41</strain>
    </source>
</reference>
<dbReference type="InterPro" id="IPR001509">
    <property type="entry name" value="Epimerase_deHydtase"/>
</dbReference>
<dbReference type="RefSeq" id="WP_114303558.1">
    <property type="nucleotide sequence ID" value="NZ_QPIE01000004.1"/>
</dbReference>
<gene>
    <name evidence="3" type="ORF">DQ356_05910</name>
</gene>
<comment type="similarity">
    <text evidence="1">Belongs to the NAD(P)-dependent epimerase/dehydratase family.</text>
</comment>
<dbReference type="InterPro" id="IPR036291">
    <property type="entry name" value="NAD(P)-bd_dom_sf"/>
</dbReference>
<dbReference type="Proteomes" id="UP000252172">
    <property type="component" value="Unassembled WGS sequence"/>
</dbReference>
<dbReference type="Pfam" id="PF01370">
    <property type="entry name" value="Epimerase"/>
    <property type="match status" value="1"/>
</dbReference>
<evidence type="ECO:0000313" key="4">
    <source>
        <dbReference type="Proteomes" id="UP000252172"/>
    </source>
</evidence>
<dbReference type="Gene3D" id="3.40.50.720">
    <property type="entry name" value="NAD(P)-binding Rossmann-like Domain"/>
    <property type="match status" value="1"/>
</dbReference>
<dbReference type="EMBL" id="QPIE01000004">
    <property type="protein sequence ID" value="RCU42972.1"/>
    <property type="molecule type" value="Genomic_DNA"/>
</dbReference>
<dbReference type="SUPFAM" id="SSF51735">
    <property type="entry name" value="NAD(P)-binding Rossmann-fold domains"/>
    <property type="match status" value="1"/>
</dbReference>
<evidence type="ECO:0000313" key="3">
    <source>
        <dbReference type="EMBL" id="RCU42972.1"/>
    </source>
</evidence>
<accession>A0A368MXM4</accession>
<proteinExistence type="inferred from homology"/>
<name>A0A368MXM4_9FLAO</name>
<feature type="domain" description="NAD-dependent epimerase/dehydratase" evidence="2">
    <location>
        <begin position="4"/>
        <end position="238"/>
    </location>
</feature>
<sequence>MNIIAIVGGGGFIGTNLSEFLLSHGMKVKAIGSSFFRNFEDENYQQITLDVNILNELLDALRDCSTVIWLVNATVPGSNASLAEEFMLNTQPVIRFLEQSSRSIQMKKFIYLSSGGTVYGDVAQRIPIPEETSEYPISTYGLSKLITENYVDFLTRISGFESYILRPANVYGPYQNLNKPQGIIGFAFRAVKENGLLDLYNGGKVIRDFVYVDDLSDAILKCITQIKHPGAVTKYNVGSGEARSIKEIVDEISRIAKKPISLNEKLSRNFDCAYNVLSIDKIHRETGWKPTTKLTDGLLKVEQWINRID</sequence>
<keyword evidence="4" id="KW-1185">Reference proteome</keyword>
<dbReference type="Gene3D" id="3.90.25.10">
    <property type="entry name" value="UDP-galactose 4-epimerase, domain 1"/>
    <property type="match status" value="1"/>
</dbReference>
<evidence type="ECO:0000259" key="2">
    <source>
        <dbReference type="Pfam" id="PF01370"/>
    </source>
</evidence>